<feature type="domain" description="KIB1-4 beta-propeller" evidence="1">
    <location>
        <begin position="10"/>
        <end position="144"/>
    </location>
</feature>
<dbReference type="PANTHER" id="PTHR33127:SF62">
    <property type="entry name" value="BNAA09G35900D PROTEIN"/>
    <property type="match status" value="1"/>
</dbReference>
<dbReference type="InterPro" id="IPR005174">
    <property type="entry name" value="KIB1-4_b-propeller"/>
</dbReference>
<proteinExistence type="predicted"/>
<dbReference type="Proteomes" id="UP000030689">
    <property type="component" value="Unassembled WGS sequence"/>
</dbReference>
<evidence type="ECO:0000313" key="3">
    <source>
        <dbReference type="Proteomes" id="UP000030689"/>
    </source>
</evidence>
<dbReference type="InterPro" id="IPR015915">
    <property type="entry name" value="Kelch-typ_b-propeller"/>
</dbReference>
<dbReference type="Gramene" id="ESQ44436">
    <property type="protein sequence ID" value="ESQ44436"/>
    <property type="gene ID" value="EUTSA_v10006387mg"/>
</dbReference>
<dbReference type="AlphaFoldDB" id="V4NED2"/>
<dbReference type="Gene3D" id="2.120.10.80">
    <property type="entry name" value="Kelch-type beta propeller"/>
    <property type="match status" value="1"/>
</dbReference>
<dbReference type="KEGG" id="eus:EUTSA_v10006387mg"/>
<feature type="non-terminal residue" evidence="2">
    <location>
        <position position="1"/>
    </location>
</feature>
<dbReference type="Pfam" id="PF03478">
    <property type="entry name" value="Beta-prop_KIB1-4"/>
    <property type="match status" value="1"/>
</dbReference>
<name>V4NED2_EUTSA</name>
<protein>
    <recommendedName>
        <fullName evidence="1">KIB1-4 beta-propeller domain-containing protein</fullName>
    </recommendedName>
</protein>
<dbReference type="SUPFAM" id="SSF50965">
    <property type="entry name" value="Galactose oxidase, central domain"/>
    <property type="match status" value="1"/>
</dbReference>
<dbReference type="InterPro" id="IPR011043">
    <property type="entry name" value="Gal_Oxase/kelch_b-propeller"/>
</dbReference>
<evidence type="ECO:0000313" key="2">
    <source>
        <dbReference type="EMBL" id="ESQ44436.1"/>
    </source>
</evidence>
<dbReference type="EMBL" id="KI517455">
    <property type="protein sequence ID" value="ESQ44436.1"/>
    <property type="molecule type" value="Genomic_DNA"/>
</dbReference>
<dbReference type="PANTHER" id="PTHR33127">
    <property type="entry name" value="TRANSMEMBRANE PROTEIN"/>
    <property type="match status" value="1"/>
</dbReference>
<reference evidence="2 3" key="1">
    <citation type="journal article" date="2013" name="Front. Plant Sci.">
        <title>The Reference Genome of the Halophytic Plant Eutrema salsugineum.</title>
        <authorList>
            <person name="Yang R."/>
            <person name="Jarvis D.E."/>
            <person name="Chen H."/>
            <person name="Beilstein M.A."/>
            <person name="Grimwood J."/>
            <person name="Jenkins J."/>
            <person name="Shu S."/>
            <person name="Prochnik S."/>
            <person name="Xin M."/>
            <person name="Ma C."/>
            <person name="Schmutz J."/>
            <person name="Wing R.A."/>
            <person name="Mitchell-Olds T."/>
            <person name="Schumaker K.S."/>
            <person name="Wang X."/>
        </authorList>
    </citation>
    <scope>NUCLEOTIDE SEQUENCE [LARGE SCALE GENOMIC DNA]</scope>
</reference>
<accession>V4NED2</accession>
<organism evidence="2 3">
    <name type="scientific">Eutrema salsugineum</name>
    <name type="common">Saltwater cress</name>
    <name type="synonym">Sisymbrium salsugineum</name>
    <dbReference type="NCBI Taxonomy" id="72664"/>
    <lineage>
        <taxon>Eukaryota</taxon>
        <taxon>Viridiplantae</taxon>
        <taxon>Streptophyta</taxon>
        <taxon>Embryophyta</taxon>
        <taxon>Tracheophyta</taxon>
        <taxon>Spermatophyta</taxon>
        <taxon>Magnoliopsida</taxon>
        <taxon>eudicotyledons</taxon>
        <taxon>Gunneridae</taxon>
        <taxon>Pentapetalae</taxon>
        <taxon>rosids</taxon>
        <taxon>malvids</taxon>
        <taxon>Brassicales</taxon>
        <taxon>Brassicaceae</taxon>
        <taxon>Eutremeae</taxon>
        <taxon>Eutrema</taxon>
    </lineage>
</organism>
<dbReference type="eggNOG" id="ENOG502QWFR">
    <property type="taxonomic scope" value="Eukaryota"/>
</dbReference>
<gene>
    <name evidence="2" type="ORF">EUTSA_v10006387mg</name>
</gene>
<dbReference type="OMA" id="VIHICCE"/>
<evidence type="ECO:0000259" key="1">
    <source>
        <dbReference type="Pfam" id="PF03478"/>
    </source>
</evidence>
<keyword evidence="3" id="KW-1185">Reference proteome</keyword>
<sequence length="182" mass="20955">WSTFVFSNRLPRNHNTFEQLVFSNGVFYCLTNTGCLSIFDPSLNSWTVLPGLAPKHHGSNGCFMAEHQGKIFLIYMYNHKNPTVLKLDPTSCEWTERKTLGGLTIYASVLSSESRAEQKQPSGIRNCLCLSVFHGFKRTCVYYKVDDESMIFLKWKKYDPYANIWVMPPLNLLDLPLFDQLL</sequence>